<dbReference type="Gene3D" id="1.10.510.10">
    <property type="entry name" value="Transferase(Phosphotransferase) domain 1"/>
    <property type="match status" value="1"/>
</dbReference>
<dbReference type="InterPro" id="IPR011009">
    <property type="entry name" value="Kinase-like_dom_sf"/>
</dbReference>
<proteinExistence type="predicted"/>
<evidence type="ECO:0000313" key="2">
    <source>
        <dbReference type="EMBL" id="KAF1914080.1"/>
    </source>
</evidence>
<dbReference type="Proteomes" id="UP000800096">
    <property type="component" value="Unassembled WGS sequence"/>
</dbReference>
<dbReference type="Pfam" id="PF00069">
    <property type="entry name" value="Pkinase"/>
    <property type="match status" value="1"/>
</dbReference>
<dbReference type="EMBL" id="ML979138">
    <property type="protein sequence ID" value="KAF1914080.1"/>
    <property type="molecule type" value="Genomic_DNA"/>
</dbReference>
<gene>
    <name evidence="2" type="ORF">BDU57DRAFT_558972</name>
</gene>
<reference evidence="2" key="1">
    <citation type="journal article" date="2020" name="Stud. Mycol.">
        <title>101 Dothideomycetes genomes: a test case for predicting lifestyles and emergence of pathogens.</title>
        <authorList>
            <person name="Haridas S."/>
            <person name="Albert R."/>
            <person name="Binder M."/>
            <person name="Bloem J."/>
            <person name="Labutti K."/>
            <person name="Salamov A."/>
            <person name="Andreopoulos B."/>
            <person name="Baker S."/>
            <person name="Barry K."/>
            <person name="Bills G."/>
            <person name="Bluhm B."/>
            <person name="Cannon C."/>
            <person name="Castanera R."/>
            <person name="Culley D."/>
            <person name="Daum C."/>
            <person name="Ezra D."/>
            <person name="Gonzalez J."/>
            <person name="Henrissat B."/>
            <person name="Kuo A."/>
            <person name="Liang C."/>
            <person name="Lipzen A."/>
            <person name="Lutzoni F."/>
            <person name="Magnuson J."/>
            <person name="Mondo S."/>
            <person name="Nolan M."/>
            <person name="Ohm R."/>
            <person name="Pangilinan J."/>
            <person name="Park H.-J."/>
            <person name="Ramirez L."/>
            <person name="Alfaro M."/>
            <person name="Sun H."/>
            <person name="Tritt A."/>
            <person name="Yoshinaga Y."/>
            <person name="Zwiers L.-H."/>
            <person name="Turgeon B."/>
            <person name="Goodwin S."/>
            <person name="Spatafora J."/>
            <person name="Crous P."/>
            <person name="Grigoriev I."/>
        </authorList>
    </citation>
    <scope>NUCLEOTIDE SEQUENCE</scope>
    <source>
        <strain evidence="2">HMLAC05119</strain>
    </source>
</reference>
<dbReference type="OrthoDB" id="1668230at2759"/>
<evidence type="ECO:0000259" key="1">
    <source>
        <dbReference type="PROSITE" id="PS50011"/>
    </source>
</evidence>
<name>A0A6A5QGY4_AMPQU</name>
<dbReference type="SUPFAM" id="SSF56112">
    <property type="entry name" value="Protein kinase-like (PK-like)"/>
    <property type="match status" value="1"/>
</dbReference>
<dbReference type="GO" id="GO:0004672">
    <property type="term" value="F:protein kinase activity"/>
    <property type="evidence" value="ECO:0007669"/>
    <property type="project" value="InterPro"/>
</dbReference>
<keyword evidence="2" id="KW-0808">Transferase</keyword>
<dbReference type="PROSITE" id="PS50011">
    <property type="entry name" value="PROTEIN_KINASE_DOM"/>
    <property type="match status" value="1"/>
</dbReference>
<dbReference type="InterPro" id="IPR000719">
    <property type="entry name" value="Prot_kinase_dom"/>
</dbReference>
<keyword evidence="3" id="KW-1185">Reference proteome</keyword>
<dbReference type="AlphaFoldDB" id="A0A6A5QGY4"/>
<evidence type="ECO:0000313" key="3">
    <source>
        <dbReference type="Proteomes" id="UP000800096"/>
    </source>
</evidence>
<dbReference type="GO" id="GO:0005524">
    <property type="term" value="F:ATP binding"/>
    <property type="evidence" value="ECO:0007669"/>
    <property type="project" value="InterPro"/>
</dbReference>
<sequence>MAQIRFPRGLKMSDCLGGGLTGMAYLDETSNTVIKYPHEGDEPAIDYYGPFDLGIRLEFTSLYYLRQYLQIGNEIDAKYRLQWSQQITSALAFGHSMSVIHGGLTCHNISLDDKQNAKLFDFGGSSIDGSEPLIVVTASHRWPGNDDKSIQVDLFALGSALYEIWTGNPPFHGLSEVEITTRFKQLEVPQTQSLGAIGGVMRGCWQGRFASADDVLNPLIVFY</sequence>
<dbReference type="GO" id="GO:0007165">
    <property type="term" value="P:signal transduction"/>
    <property type="evidence" value="ECO:0007669"/>
    <property type="project" value="TreeGrafter"/>
</dbReference>
<feature type="domain" description="Protein kinase" evidence="1">
    <location>
        <begin position="1"/>
        <end position="223"/>
    </location>
</feature>
<dbReference type="SMART" id="SM00220">
    <property type="entry name" value="S_TKc"/>
    <property type="match status" value="1"/>
</dbReference>
<protein>
    <submittedName>
        <fullName evidence="2">Kinase-like domain-containing protein</fullName>
    </submittedName>
</protein>
<accession>A0A6A5QGY4</accession>
<organism evidence="2 3">
    <name type="scientific">Ampelomyces quisqualis</name>
    <name type="common">Powdery mildew agent</name>
    <dbReference type="NCBI Taxonomy" id="50730"/>
    <lineage>
        <taxon>Eukaryota</taxon>
        <taxon>Fungi</taxon>
        <taxon>Dikarya</taxon>
        <taxon>Ascomycota</taxon>
        <taxon>Pezizomycotina</taxon>
        <taxon>Dothideomycetes</taxon>
        <taxon>Pleosporomycetidae</taxon>
        <taxon>Pleosporales</taxon>
        <taxon>Pleosporineae</taxon>
        <taxon>Phaeosphaeriaceae</taxon>
        <taxon>Ampelomyces</taxon>
    </lineage>
</organism>
<dbReference type="PANTHER" id="PTHR23257">
    <property type="entry name" value="SERINE-THREONINE PROTEIN KINASE"/>
    <property type="match status" value="1"/>
</dbReference>
<keyword evidence="2" id="KW-0418">Kinase</keyword>
<dbReference type="GO" id="GO:0005737">
    <property type="term" value="C:cytoplasm"/>
    <property type="evidence" value="ECO:0007669"/>
    <property type="project" value="TreeGrafter"/>
</dbReference>
<dbReference type="InterPro" id="IPR050167">
    <property type="entry name" value="Ser_Thr_protein_kinase"/>
</dbReference>